<proteinExistence type="evidence at transcript level"/>
<accession>A5H301</accession>
<protein>
    <submittedName>
        <fullName evidence="1">LEA5 protein</fullName>
    </submittedName>
</protein>
<name>A5H301_STECR</name>
<dbReference type="AlphaFoldDB" id="A5H301"/>
<reference evidence="1" key="1">
    <citation type="journal article" date="2007" name="Int. J. Parasitol.">
        <title>Gene induction by desiccation stress in the entomopathogenic nematode Steinernema carpocapsae reveals parallels with drought tolerance mechanisms in plants.</title>
        <authorList>
            <person name="Tyson T."/>
            <person name="Reardon W."/>
            <person name="Browne J.A."/>
            <person name="Burnell A.M."/>
        </authorList>
    </citation>
    <scope>NUCLEOTIDE SEQUENCE</scope>
    <source>
        <strain evidence="1">All</strain>
    </source>
</reference>
<organism evidence="1">
    <name type="scientific">Steinernema carpocapsae</name>
    <name type="common">Entomopathogenic nematode</name>
    <dbReference type="NCBI Taxonomy" id="34508"/>
    <lineage>
        <taxon>Eukaryota</taxon>
        <taxon>Metazoa</taxon>
        <taxon>Ecdysozoa</taxon>
        <taxon>Nematoda</taxon>
        <taxon>Chromadorea</taxon>
        <taxon>Rhabditida</taxon>
        <taxon>Tylenchina</taxon>
        <taxon>Panagrolaimomorpha</taxon>
        <taxon>Strongyloidoidea</taxon>
        <taxon>Steinernematidae</taxon>
        <taxon>Steinernema</taxon>
    </lineage>
</organism>
<evidence type="ECO:0000313" key="1">
    <source>
        <dbReference type="EMBL" id="ABQ23240.1"/>
    </source>
</evidence>
<dbReference type="SMR" id="A5H301"/>
<sequence length="70" mass="7520">MDTVKEKLGNAYESTKDAACDLKDKVTGRTTEDKAADKVKEGANKAAEMAKDARDAAGDKMHEAGKKFQS</sequence>
<dbReference type="Gene3D" id="1.10.287.700">
    <property type="entry name" value="Helix hairpin bin"/>
    <property type="match status" value="1"/>
</dbReference>
<dbReference type="EMBL" id="EF033044">
    <property type="protein sequence ID" value="ABQ23240.1"/>
    <property type="molecule type" value="mRNA"/>
</dbReference>